<gene>
    <name evidence="3" type="ORF">GA0070604_5099</name>
</gene>
<keyword evidence="2" id="KW-0472">Membrane</keyword>
<sequence>MLFASVVTMVAFLVWLTVARLRWFTGVVLVVLTLVAAASLTLAAVQPRAAVEARLLLFLGVAVTLLVARVVQRAGSATAATTGRAGAGRTGSGSVWRWSSPSAASPQLHETSTTMGSYRRYRSWAGCRAGLPFGGTGSDSECGTGRCAVSYRLVGRPVEPADQVAQRMWDHLVGQGWPPPDGGRSCRPVGWLLDTRETCVAISAGKGVARLSLAGGRPYPRYNELR</sequence>
<feature type="transmembrane region" description="Helical" evidence="2">
    <location>
        <begin position="55"/>
        <end position="71"/>
    </location>
</feature>
<evidence type="ECO:0000313" key="3">
    <source>
        <dbReference type="EMBL" id="SCL63963.1"/>
    </source>
</evidence>
<protein>
    <submittedName>
        <fullName evidence="3">Uncharacterized protein</fullName>
    </submittedName>
</protein>
<evidence type="ECO:0000256" key="2">
    <source>
        <dbReference type="SAM" id="Phobius"/>
    </source>
</evidence>
<reference evidence="4" key="1">
    <citation type="submission" date="2016-06" db="EMBL/GenBank/DDBJ databases">
        <authorList>
            <person name="Varghese N."/>
            <person name="Submissions Spin"/>
        </authorList>
    </citation>
    <scope>NUCLEOTIDE SEQUENCE [LARGE SCALE GENOMIC DNA]</scope>
    <source>
        <strain evidence="4">DSM 44814</strain>
    </source>
</reference>
<feature type="region of interest" description="Disordered" evidence="1">
    <location>
        <begin position="81"/>
        <end position="109"/>
    </location>
</feature>
<feature type="compositionally biased region" description="Polar residues" evidence="1">
    <location>
        <begin position="97"/>
        <end position="109"/>
    </location>
</feature>
<evidence type="ECO:0000256" key="1">
    <source>
        <dbReference type="SAM" id="MobiDB-lite"/>
    </source>
</evidence>
<keyword evidence="2" id="KW-1133">Transmembrane helix</keyword>
<proteinExistence type="predicted"/>
<dbReference type="Proteomes" id="UP000199696">
    <property type="component" value="Unassembled WGS sequence"/>
</dbReference>
<dbReference type="AlphaFoldDB" id="A0A1C6VC85"/>
<keyword evidence="2" id="KW-0812">Transmembrane</keyword>
<name>A0A1C6VC85_9ACTN</name>
<keyword evidence="4" id="KW-1185">Reference proteome</keyword>
<evidence type="ECO:0000313" key="4">
    <source>
        <dbReference type="Proteomes" id="UP000199696"/>
    </source>
</evidence>
<accession>A0A1C6VC85</accession>
<feature type="transmembrane region" description="Helical" evidence="2">
    <location>
        <begin position="23"/>
        <end position="43"/>
    </location>
</feature>
<dbReference type="EMBL" id="FMHY01000002">
    <property type="protein sequence ID" value="SCL63963.1"/>
    <property type="molecule type" value="Genomic_DNA"/>
</dbReference>
<organism evidence="3 4">
    <name type="scientific">Micromonospora eburnea</name>
    <dbReference type="NCBI Taxonomy" id="227316"/>
    <lineage>
        <taxon>Bacteria</taxon>
        <taxon>Bacillati</taxon>
        <taxon>Actinomycetota</taxon>
        <taxon>Actinomycetes</taxon>
        <taxon>Micromonosporales</taxon>
        <taxon>Micromonosporaceae</taxon>
        <taxon>Micromonospora</taxon>
    </lineage>
</organism>